<proteinExistence type="predicted"/>
<dbReference type="Pfam" id="PF00483">
    <property type="entry name" value="NTP_transferase"/>
    <property type="match status" value="1"/>
</dbReference>
<dbReference type="RefSeq" id="WP_404318300.1">
    <property type="nucleotide sequence ID" value="NZ_JAUIYO010000014.1"/>
</dbReference>
<feature type="domain" description="Nucleotidyl transferase" evidence="1">
    <location>
        <begin position="4"/>
        <end position="269"/>
    </location>
</feature>
<dbReference type="SUPFAM" id="SSF53448">
    <property type="entry name" value="Nucleotide-diphospho-sugar transferases"/>
    <property type="match status" value="1"/>
</dbReference>
<dbReference type="CDD" id="cd02213">
    <property type="entry name" value="cupin_PMI_typeII_C"/>
    <property type="match status" value="1"/>
</dbReference>
<evidence type="ECO:0000313" key="3">
    <source>
        <dbReference type="EMBL" id="MFK2826717.1"/>
    </source>
</evidence>
<dbReference type="InterPro" id="IPR014710">
    <property type="entry name" value="RmlC-like_jellyroll"/>
</dbReference>
<dbReference type="InterPro" id="IPR005835">
    <property type="entry name" value="NTP_transferase_dom"/>
</dbReference>
<keyword evidence="4" id="KW-1185">Reference proteome</keyword>
<dbReference type="EMBL" id="JAUIYO010000014">
    <property type="protein sequence ID" value="MFK2826717.1"/>
    <property type="molecule type" value="Genomic_DNA"/>
</dbReference>
<dbReference type="PANTHER" id="PTHR46390">
    <property type="entry name" value="MANNOSE-1-PHOSPHATE GUANYLYLTRANSFERASE"/>
    <property type="match status" value="1"/>
</dbReference>
<name>A0ABW8IB66_9BACI</name>
<organism evidence="3 4">
    <name type="scientific">Bacillus lumedeiriae</name>
    <dbReference type="NCBI Taxonomy" id="3058829"/>
    <lineage>
        <taxon>Bacteria</taxon>
        <taxon>Bacillati</taxon>
        <taxon>Bacillota</taxon>
        <taxon>Bacilli</taxon>
        <taxon>Bacillales</taxon>
        <taxon>Bacillaceae</taxon>
        <taxon>Bacillus</taxon>
    </lineage>
</organism>
<dbReference type="InterPro" id="IPR029044">
    <property type="entry name" value="Nucleotide-diphossugar_trans"/>
</dbReference>
<comment type="caution">
    <text evidence="3">The sequence shown here is derived from an EMBL/GenBank/DDBJ whole genome shotgun (WGS) entry which is preliminary data.</text>
</comment>
<dbReference type="Gene3D" id="3.90.550.10">
    <property type="entry name" value="Spore Coat Polysaccharide Biosynthesis Protein SpsA, Chain A"/>
    <property type="match status" value="1"/>
</dbReference>
<dbReference type="InterPro" id="IPR051161">
    <property type="entry name" value="Mannose-6P_isomerase_type2"/>
</dbReference>
<dbReference type="Proteomes" id="UP001619911">
    <property type="component" value="Unassembled WGS sequence"/>
</dbReference>
<protein>
    <submittedName>
        <fullName evidence="3">Sugar phosphate nucleotidyltransferase</fullName>
    </submittedName>
</protein>
<accession>A0ABW8IB66</accession>
<dbReference type="InterPro" id="IPR011051">
    <property type="entry name" value="RmlC_Cupin_sf"/>
</dbReference>
<dbReference type="SUPFAM" id="SSF51182">
    <property type="entry name" value="RmlC-like cupins"/>
    <property type="match status" value="1"/>
</dbReference>
<sequence length="458" mass="51745">MELILLSGGSGKRLWPLSNDSRSKQFLKVLENKNGEMESMVQRVWKQLDRAGLQSSTLIATSKTQVDMIHNQLGPHVPLLIEPERRDTFSAIALAAVYLYCVKGVGLQEVVGVLPVDPFVEDCFFHRLGHLKEALRSSQADLALIGVEPTYPSSKYGYIVPGKVSNQEEYIEVSYFKEKPSELKAAELIAKHALWNTGVFAFKLEYLISLLEERGLPIQYEELHKQYSSLPKKSFDYEVVEKADKVVALPYNGFWKDLGTWNTLTEEMRTNQIGDGVVSDDCKNTHLVNELGIPVTVVGVRNVIIAASPDGILISDKNESPRVKGLLEGIQRRPMYEERRWGWYRVLDYTKVDEELEVLTKRICVTANENLSYQKHMARSEVWTIIKGLGEFALNGIIYPVKAGDVLHIPVGSEHGIKAITDLEFIEVQSGTHLVEEDICRIYMGWNEVVQYCNKVVS</sequence>
<evidence type="ECO:0000313" key="4">
    <source>
        <dbReference type="Proteomes" id="UP001619911"/>
    </source>
</evidence>
<dbReference type="PANTHER" id="PTHR46390:SF1">
    <property type="entry name" value="MANNOSE-1-PHOSPHATE GUANYLYLTRANSFERASE"/>
    <property type="match status" value="1"/>
</dbReference>
<reference evidence="3 4" key="1">
    <citation type="submission" date="2023-07" db="EMBL/GenBank/DDBJ databases">
        <title>Bacillus lucianemedeirus sp. nov, a new species isolated from an immunobiological production facility.</title>
        <authorList>
            <person name="Costa L.V."/>
            <person name="Miranda R.V.S.L."/>
            <person name="Brandao M.L.L."/>
            <person name="Reis C.M.F."/>
            <person name="Frazao A.M."/>
            <person name="Cruz F.V."/>
            <person name="Baio P.V.P."/>
            <person name="Veras J.F.C."/>
            <person name="Ramos J.N."/>
            <person name="Vieira V."/>
        </authorList>
    </citation>
    <scope>NUCLEOTIDE SEQUENCE [LARGE SCALE GENOMIC DNA]</scope>
    <source>
        <strain evidence="3 4">B190/17</strain>
    </source>
</reference>
<evidence type="ECO:0000259" key="2">
    <source>
        <dbReference type="Pfam" id="PF01050"/>
    </source>
</evidence>
<feature type="domain" description="Mannose-6-phosphate isomerase type II C-terminal" evidence="2">
    <location>
        <begin position="339"/>
        <end position="442"/>
    </location>
</feature>
<dbReference type="Gene3D" id="2.60.120.10">
    <property type="entry name" value="Jelly Rolls"/>
    <property type="match status" value="1"/>
</dbReference>
<dbReference type="Pfam" id="PF01050">
    <property type="entry name" value="MannoseP_isomer"/>
    <property type="match status" value="1"/>
</dbReference>
<evidence type="ECO:0000259" key="1">
    <source>
        <dbReference type="Pfam" id="PF00483"/>
    </source>
</evidence>
<dbReference type="InterPro" id="IPR001538">
    <property type="entry name" value="Man6P_isomerase-2_C"/>
</dbReference>
<gene>
    <name evidence="3" type="ORF">QYG89_13760</name>
</gene>